<feature type="transmembrane region" description="Helical" evidence="1">
    <location>
        <begin position="59"/>
        <end position="81"/>
    </location>
</feature>
<keyword evidence="1" id="KW-0472">Membrane</keyword>
<dbReference type="EMBL" id="ATAY01000017">
    <property type="protein sequence ID" value="EPR13618.1"/>
    <property type="molecule type" value="Genomic_DNA"/>
</dbReference>
<gene>
    <name evidence="2" type="ORF">L323_03375</name>
</gene>
<reference evidence="2 3" key="1">
    <citation type="journal article" date="2013" name="Genome Announc.">
        <title>Draft Genome Sequence of the Cellulolytic Bacterium Clostridium papyrosolvens C7 (ATCC 700395).</title>
        <authorList>
            <person name="Zepeda V."/>
            <person name="Dassa B."/>
            <person name="Borovok I."/>
            <person name="Lamed R."/>
            <person name="Bayer E.A."/>
            <person name="Cate J.H."/>
        </authorList>
    </citation>
    <scope>NUCLEOTIDE SEQUENCE [LARGE SCALE GENOMIC DNA]</scope>
    <source>
        <strain evidence="2 3">C7</strain>
    </source>
</reference>
<dbReference type="AlphaFoldDB" id="U4R4Z4"/>
<protein>
    <submittedName>
        <fullName evidence="2">Uncharacterized protein</fullName>
    </submittedName>
</protein>
<name>U4R4Z4_9FIRM</name>
<dbReference type="Proteomes" id="UP000016860">
    <property type="component" value="Unassembled WGS sequence"/>
</dbReference>
<dbReference type="PATRIC" id="fig|1330534.3.peg.673"/>
<keyword evidence="1" id="KW-1133">Transmembrane helix</keyword>
<organism evidence="2 3">
    <name type="scientific">Ruminiclostridium papyrosolvens C7</name>
    <dbReference type="NCBI Taxonomy" id="1330534"/>
    <lineage>
        <taxon>Bacteria</taxon>
        <taxon>Bacillati</taxon>
        <taxon>Bacillota</taxon>
        <taxon>Clostridia</taxon>
        <taxon>Eubacteriales</taxon>
        <taxon>Oscillospiraceae</taxon>
        <taxon>Ruminiclostridium</taxon>
    </lineage>
</organism>
<keyword evidence="1" id="KW-0812">Transmembrane</keyword>
<dbReference type="RefSeq" id="WP_020814294.1">
    <property type="nucleotide sequence ID" value="NZ_ATAY01000017.1"/>
</dbReference>
<dbReference type="OrthoDB" id="9948863at2"/>
<sequence length="83" mass="8964">MGFLIFMPFIAAIIGIIIAFFFFIGVCLIIMGGTGVAMNKIYKKQTKVKYGALNSSCNIISIILGIIILLFPLGCVLFGIISN</sequence>
<proteinExistence type="predicted"/>
<dbReference type="STRING" id="1330534.L323_03375"/>
<evidence type="ECO:0000313" key="3">
    <source>
        <dbReference type="Proteomes" id="UP000016860"/>
    </source>
</evidence>
<accession>U4R4Z4</accession>
<evidence type="ECO:0000313" key="2">
    <source>
        <dbReference type="EMBL" id="EPR13618.1"/>
    </source>
</evidence>
<feature type="transmembrane region" description="Helical" evidence="1">
    <location>
        <begin position="6"/>
        <end position="38"/>
    </location>
</feature>
<evidence type="ECO:0000256" key="1">
    <source>
        <dbReference type="SAM" id="Phobius"/>
    </source>
</evidence>
<comment type="caution">
    <text evidence="2">The sequence shown here is derived from an EMBL/GenBank/DDBJ whole genome shotgun (WGS) entry which is preliminary data.</text>
</comment>